<feature type="domain" description="COMM" evidence="1">
    <location>
        <begin position="107"/>
        <end position="184"/>
    </location>
</feature>
<accession>A0A803WAP0</accession>
<dbReference type="Ensembl" id="ENSFALT00000037696.1">
    <property type="protein sequence ID" value="ENSFALP00000032046.1"/>
    <property type="gene ID" value="ENSFALG00000023779.1"/>
</dbReference>
<organism evidence="2 3">
    <name type="scientific">Ficedula albicollis</name>
    <name type="common">Collared flycatcher</name>
    <name type="synonym">Muscicapa albicollis</name>
    <dbReference type="NCBI Taxonomy" id="59894"/>
    <lineage>
        <taxon>Eukaryota</taxon>
        <taxon>Metazoa</taxon>
        <taxon>Chordata</taxon>
        <taxon>Craniata</taxon>
        <taxon>Vertebrata</taxon>
        <taxon>Euteleostomi</taxon>
        <taxon>Archelosauria</taxon>
        <taxon>Archosauria</taxon>
        <taxon>Dinosauria</taxon>
        <taxon>Saurischia</taxon>
        <taxon>Theropoda</taxon>
        <taxon>Coelurosauria</taxon>
        <taxon>Aves</taxon>
        <taxon>Neognathae</taxon>
        <taxon>Neoaves</taxon>
        <taxon>Telluraves</taxon>
        <taxon>Australaves</taxon>
        <taxon>Passeriformes</taxon>
        <taxon>Muscicapidae</taxon>
        <taxon>Ficedula</taxon>
    </lineage>
</organism>
<dbReference type="GeneTree" id="ENSGT00390000001500"/>
<reference evidence="2" key="2">
    <citation type="submission" date="2025-09" db="UniProtKB">
        <authorList>
            <consortium name="Ensembl"/>
        </authorList>
    </citation>
    <scope>IDENTIFICATION</scope>
</reference>
<evidence type="ECO:0000259" key="1">
    <source>
        <dbReference type="PROSITE" id="PS51269"/>
    </source>
</evidence>
<protein>
    <submittedName>
        <fullName evidence="2">COMM domain containing 10</fullName>
    </submittedName>
</protein>
<dbReference type="PROSITE" id="PS51269">
    <property type="entry name" value="COMM"/>
    <property type="match status" value="1"/>
</dbReference>
<dbReference type="InterPro" id="IPR037361">
    <property type="entry name" value="COMMD10"/>
</dbReference>
<dbReference type="Proteomes" id="UP000016665">
    <property type="component" value="Unplaced"/>
</dbReference>
<dbReference type="PANTHER" id="PTHR12333:SF0">
    <property type="entry name" value="COMM DOMAIN-CONTAINING PROTEIN 10"/>
    <property type="match status" value="1"/>
</dbReference>
<gene>
    <name evidence="2" type="primary">COMMD10</name>
</gene>
<evidence type="ECO:0000313" key="2">
    <source>
        <dbReference type="Ensembl" id="ENSFALP00000032046.1"/>
    </source>
</evidence>
<sequence length="184" mass="20872">VCFWSLNEVPGLTIFVLQAESTFSEEEEEKLQIAFSLEKQDLHLVLETISFILEQAVYHNLKPASLQQQLQSIHLDQDKAEAFASAWAAGGQDTIEKFRQRVLTPQKLETIGWQLNLQMAESMQAKLKSPQAVLELGVSNEDSKVTLLQGFAGLLMARKRYHHLFVDGEYCSKSCRYITALKIQ</sequence>
<evidence type="ECO:0000313" key="3">
    <source>
        <dbReference type="Proteomes" id="UP000016665"/>
    </source>
</evidence>
<dbReference type="InterPro" id="IPR017920">
    <property type="entry name" value="COMM"/>
</dbReference>
<proteinExistence type="predicted"/>
<dbReference type="PANTHER" id="PTHR12333">
    <property type="entry name" value="COMM DOMAIN CONTAINING PROTEIN 10"/>
    <property type="match status" value="1"/>
</dbReference>
<keyword evidence="3" id="KW-1185">Reference proteome</keyword>
<name>A0A803WAP0_FICAL</name>
<dbReference type="Pfam" id="PF07258">
    <property type="entry name" value="COMM_domain"/>
    <property type="match status" value="1"/>
</dbReference>
<reference evidence="2" key="1">
    <citation type="submission" date="2025-08" db="UniProtKB">
        <authorList>
            <consortium name="Ensembl"/>
        </authorList>
    </citation>
    <scope>IDENTIFICATION</scope>
</reference>
<dbReference type="AlphaFoldDB" id="A0A803WAP0"/>
<dbReference type="Pfam" id="PF21672">
    <property type="entry name" value="COMM_HN"/>
    <property type="match status" value="1"/>
</dbReference>